<dbReference type="Proteomes" id="UP000283993">
    <property type="component" value="Unassembled WGS sequence"/>
</dbReference>
<comment type="caution">
    <text evidence="1">The sequence shown here is derived from an EMBL/GenBank/DDBJ whole genome shotgun (WGS) entry which is preliminary data.</text>
</comment>
<reference evidence="1 2" key="1">
    <citation type="submission" date="2013-10" db="EMBL/GenBank/DDBJ databases">
        <title>Salinisphaera orenii MK-B5 Genome Sequencing.</title>
        <authorList>
            <person name="Lai Q."/>
            <person name="Li C."/>
            <person name="Shao Z."/>
        </authorList>
    </citation>
    <scope>NUCLEOTIDE SEQUENCE [LARGE SCALE GENOMIC DNA]</scope>
    <source>
        <strain evidence="1 2">MK-B5</strain>
    </source>
</reference>
<organism evidence="1 2">
    <name type="scientific">Salinisphaera orenii MK-B5</name>
    <dbReference type="NCBI Taxonomy" id="856730"/>
    <lineage>
        <taxon>Bacteria</taxon>
        <taxon>Pseudomonadati</taxon>
        <taxon>Pseudomonadota</taxon>
        <taxon>Gammaproteobacteria</taxon>
        <taxon>Salinisphaerales</taxon>
        <taxon>Salinisphaeraceae</taxon>
        <taxon>Salinisphaera</taxon>
    </lineage>
</organism>
<dbReference type="RefSeq" id="WP_185015682.1">
    <property type="nucleotide sequence ID" value="NZ_AYKH01000040.1"/>
</dbReference>
<sequence length="48" mass="5043">MIDNSAQTVAQLISVAGRRDGSPSQRATELADAVVAGLRSGTLLYERP</sequence>
<name>A0A423PHM5_9GAMM</name>
<protein>
    <submittedName>
        <fullName evidence="1">Uncharacterized protein</fullName>
    </submittedName>
</protein>
<evidence type="ECO:0000313" key="2">
    <source>
        <dbReference type="Proteomes" id="UP000283993"/>
    </source>
</evidence>
<keyword evidence="2" id="KW-1185">Reference proteome</keyword>
<evidence type="ECO:0000313" key="1">
    <source>
        <dbReference type="EMBL" id="ROO25043.1"/>
    </source>
</evidence>
<gene>
    <name evidence="1" type="ORF">SAOR_13035</name>
</gene>
<proteinExistence type="predicted"/>
<dbReference type="EMBL" id="AYKH01000040">
    <property type="protein sequence ID" value="ROO25043.1"/>
    <property type="molecule type" value="Genomic_DNA"/>
</dbReference>
<dbReference type="AlphaFoldDB" id="A0A423PHM5"/>
<accession>A0A423PHM5</accession>